<name>A0A0A9ARZ9_ARUDO</name>
<reference evidence="1" key="1">
    <citation type="submission" date="2014-09" db="EMBL/GenBank/DDBJ databases">
        <authorList>
            <person name="Magalhaes I.L.F."/>
            <person name="Oliveira U."/>
            <person name="Santos F.R."/>
            <person name="Vidigal T.H.D.A."/>
            <person name="Brescovit A.D."/>
            <person name="Santos A.J."/>
        </authorList>
    </citation>
    <scope>NUCLEOTIDE SEQUENCE</scope>
    <source>
        <tissue evidence="1">Shoot tissue taken approximately 20 cm above the soil surface</tissue>
    </source>
</reference>
<sequence length="13" mass="1558">MWPSVGWLTIKCH</sequence>
<dbReference type="EMBL" id="GBRH01245292">
    <property type="protein sequence ID" value="JAD52603.1"/>
    <property type="molecule type" value="Transcribed_RNA"/>
</dbReference>
<reference evidence="1" key="2">
    <citation type="journal article" date="2015" name="Data Brief">
        <title>Shoot transcriptome of the giant reed, Arundo donax.</title>
        <authorList>
            <person name="Barrero R.A."/>
            <person name="Guerrero F.D."/>
            <person name="Moolhuijzen P."/>
            <person name="Goolsby J.A."/>
            <person name="Tidwell J."/>
            <person name="Bellgard S.E."/>
            <person name="Bellgard M.I."/>
        </authorList>
    </citation>
    <scope>NUCLEOTIDE SEQUENCE</scope>
    <source>
        <tissue evidence="1">Shoot tissue taken approximately 20 cm above the soil surface</tissue>
    </source>
</reference>
<evidence type="ECO:0000313" key="1">
    <source>
        <dbReference type="EMBL" id="JAD52603.1"/>
    </source>
</evidence>
<protein>
    <submittedName>
        <fullName evidence="1">Uncharacterized protein</fullName>
    </submittedName>
</protein>
<organism evidence="1">
    <name type="scientific">Arundo donax</name>
    <name type="common">Giant reed</name>
    <name type="synonym">Donax arundinaceus</name>
    <dbReference type="NCBI Taxonomy" id="35708"/>
    <lineage>
        <taxon>Eukaryota</taxon>
        <taxon>Viridiplantae</taxon>
        <taxon>Streptophyta</taxon>
        <taxon>Embryophyta</taxon>
        <taxon>Tracheophyta</taxon>
        <taxon>Spermatophyta</taxon>
        <taxon>Magnoliopsida</taxon>
        <taxon>Liliopsida</taxon>
        <taxon>Poales</taxon>
        <taxon>Poaceae</taxon>
        <taxon>PACMAD clade</taxon>
        <taxon>Arundinoideae</taxon>
        <taxon>Arundineae</taxon>
        <taxon>Arundo</taxon>
    </lineage>
</organism>
<accession>A0A0A9ARZ9</accession>
<proteinExistence type="predicted"/>